<keyword evidence="3" id="KW-1185">Reference proteome</keyword>
<feature type="region of interest" description="Disordered" evidence="1">
    <location>
        <begin position="113"/>
        <end position="147"/>
    </location>
</feature>
<reference evidence="2" key="1">
    <citation type="submission" date="2022-08" db="EMBL/GenBank/DDBJ databases">
        <authorList>
            <consortium name="DOE Joint Genome Institute"/>
            <person name="Min B."/>
            <person name="Riley R."/>
            <person name="Sierra-Patev S."/>
            <person name="Naranjo-Ortiz M."/>
            <person name="Looney B."/>
            <person name="Konkel Z."/>
            <person name="Slot J.C."/>
            <person name="Sakamoto Y."/>
            <person name="Steenwyk J.L."/>
            <person name="Rokas A."/>
            <person name="Carro J."/>
            <person name="Camarero S."/>
            <person name="Ferreira P."/>
            <person name="Molpeceres G."/>
            <person name="Ruiz-Duenas F.J."/>
            <person name="Serrano A."/>
            <person name="Henrissat B."/>
            <person name="Drula E."/>
            <person name="Hughes K.W."/>
            <person name="Mata J.L."/>
            <person name="Ishikawa N.K."/>
            <person name="Vargas-Isla R."/>
            <person name="Ushijima S."/>
            <person name="Smith C.A."/>
            <person name="Ahrendt S."/>
            <person name="Andreopoulos W."/>
            <person name="He G."/>
            <person name="Labutti K."/>
            <person name="Lipzen A."/>
            <person name="Ng V."/>
            <person name="Sandor L."/>
            <person name="Barry K."/>
            <person name="Martinez A.T."/>
            <person name="Xiao Y."/>
            <person name="Gibbons J.G."/>
            <person name="Terashima K."/>
            <person name="Hibbett D.S."/>
            <person name="Grigoriev I.V."/>
        </authorList>
    </citation>
    <scope>NUCLEOTIDE SEQUENCE</scope>
    <source>
        <strain evidence="2">TFB10827</strain>
    </source>
</reference>
<dbReference type="Proteomes" id="UP001163828">
    <property type="component" value="Unassembled WGS sequence"/>
</dbReference>
<evidence type="ECO:0000256" key="1">
    <source>
        <dbReference type="SAM" id="MobiDB-lite"/>
    </source>
</evidence>
<feature type="compositionally biased region" description="Basic residues" evidence="1">
    <location>
        <begin position="35"/>
        <end position="45"/>
    </location>
</feature>
<dbReference type="EMBL" id="MU790562">
    <property type="protein sequence ID" value="KAJ3998274.1"/>
    <property type="molecule type" value="Genomic_DNA"/>
</dbReference>
<feature type="compositionally biased region" description="Polar residues" evidence="1">
    <location>
        <begin position="1"/>
        <end position="15"/>
    </location>
</feature>
<gene>
    <name evidence="2" type="ORF">F5050DRAFT_1265227</name>
</gene>
<comment type="caution">
    <text evidence="2">The sequence shown here is derived from an EMBL/GenBank/DDBJ whole genome shotgun (WGS) entry which is preliminary data.</text>
</comment>
<sequence>MPSSITHSGSFNVSATEGAPPSGHSQASTQALAKLRPKPKPKFKAKTTGSCEVTNTNTHVHDMYNSNEEHLFSSNSASNPSSGVPPYGAVPISNMRQKRSSRRRTVTLSAAIADATSVPSSSSSGHNQGQIRGWGEEDQGNTGIIEGRNAEGQPVRHVHGWKAEVPVQGPEADAQVREREGVVVAGLVRGWEGNTNVSIIQMLHSLKLILMNIYSVRKT</sequence>
<evidence type="ECO:0000313" key="2">
    <source>
        <dbReference type="EMBL" id="KAJ3998274.1"/>
    </source>
</evidence>
<proteinExistence type="predicted"/>
<protein>
    <submittedName>
        <fullName evidence="2">Uncharacterized protein</fullName>
    </submittedName>
</protein>
<evidence type="ECO:0000313" key="3">
    <source>
        <dbReference type="Proteomes" id="UP001163828"/>
    </source>
</evidence>
<feature type="region of interest" description="Disordered" evidence="1">
    <location>
        <begin position="1"/>
        <end position="49"/>
    </location>
</feature>
<organism evidence="2 3">
    <name type="scientific">Lentinula boryana</name>
    <dbReference type="NCBI Taxonomy" id="40481"/>
    <lineage>
        <taxon>Eukaryota</taxon>
        <taxon>Fungi</taxon>
        <taxon>Dikarya</taxon>
        <taxon>Basidiomycota</taxon>
        <taxon>Agaricomycotina</taxon>
        <taxon>Agaricomycetes</taxon>
        <taxon>Agaricomycetidae</taxon>
        <taxon>Agaricales</taxon>
        <taxon>Marasmiineae</taxon>
        <taxon>Omphalotaceae</taxon>
        <taxon>Lentinula</taxon>
    </lineage>
</organism>
<name>A0ABQ8QIG1_9AGAR</name>
<accession>A0ABQ8QIG1</accession>